<feature type="transmembrane region" description="Helical" evidence="1">
    <location>
        <begin position="12"/>
        <end position="31"/>
    </location>
</feature>
<keyword evidence="1" id="KW-0472">Membrane</keyword>
<evidence type="ECO:0000256" key="1">
    <source>
        <dbReference type="SAM" id="Phobius"/>
    </source>
</evidence>
<proteinExistence type="predicted"/>
<sequence>HHCDISRGLTGSFLVFFIQLFNCIFGFYNDLIRLLEIAPDKYKIHLLSSALLLHTWCRNIPLIGERCTRLY</sequence>
<name>A0A382EST3_9ZZZZ</name>
<keyword evidence="1" id="KW-1133">Transmembrane helix</keyword>
<evidence type="ECO:0000313" key="2">
    <source>
        <dbReference type="EMBL" id="SVB53866.1"/>
    </source>
</evidence>
<protein>
    <submittedName>
        <fullName evidence="2">Uncharacterized protein</fullName>
    </submittedName>
</protein>
<dbReference type="AlphaFoldDB" id="A0A382EST3"/>
<dbReference type="EMBL" id="UINC01046184">
    <property type="protein sequence ID" value="SVB53866.1"/>
    <property type="molecule type" value="Genomic_DNA"/>
</dbReference>
<feature type="non-terminal residue" evidence="2">
    <location>
        <position position="1"/>
    </location>
</feature>
<keyword evidence="1" id="KW-0812">Transmembrane</keyword>
<gene>
    <name evidence="2" type="ORF">METZ01_LOCUS206720</name>
</gene>
<reference evidence="2" key="1">
    <citation type="submission" date="2018-05" db="EMBL/GenBank/DDBJ databases">
        <authorList>
            <person name="Lanie J.A."/>
            <person name="Ng W.-L."/>
            <person name="Kazmierczak K.M."/>
            <person name="Andrzejewski T.M."/>
            <person name="Davidsen T.M."/>
            <person name="Wayne K.J."/>
            <person name="Tettelin H."/>
            <person name="Glass J.I."/>
            <person name="Rusch D."/>
            <person name="Podicherti R."/>
            <person name="Tsui H.-C.T."/>
            <person name="Winkler M.E."/>
        </authorList>
    </citation>
    <scope>NUCLEOTIDE SEQUENCE</scope>
</reference>
<accession>A0A382EST3</accession>
<organism evidence="2">
    <name type="scientific">marine metagenome</name>
    <dbReference type="NCBI Taxonomy" id="408172"/>
    <lineage>
        <taxon>unclassified sequences</taxon>
        <taxon>metagenomes</taxon>
        <taxon>ecological metagenomes</taxon>
    </lineage>
</organism>